<dbReference type="GO" id="GO:0016020">
    <property type="term" value="C:membrane"/>
    <property type="evidence" value="ECO:0007669"/>
    <property type="project" value="UniProtKB-SubCell"/>
</dbReference>
<dbReference type="SMART" id="SM00233">
    <property type="entry name" value="PH"/>
    <property type="match status" value="1"/>
</dbReference>
<dbReference type="Pfam" id="PF00169">
    <property type="entry name" value="PH"/>
    <property type="match status" value="1"/>
</dbReference>
<evidence type="ECO:0000259" key="6">
    <source>
        <dbReference type="PROSITE" id="PS50003"/>
    </source>
</evidence>
<evidence type="ECO:0000313" key="9">
    <source>
        <dbReference type="Proteomes" id="UP000094385"/>
    </source>
</evidence>
<dbReference type="EMBL" id="KV454291">
    <property type="protein sequence ID" value="ODQ75144.1"/>
    <property type="molecule type" value="Genomic_DNA"/>
</dbReference>
<dbReference type="SUPFAM" id="SSF50729">
    <property type="entry name" value="PH domain-like"/>
    <property type="match status" value="1"/>
</dbReference>
<dbReference type="InterPro" id="IPR027267">
    <property type="entry name" value="AH/BAR_dom_sf"/>
</dbReference>
<dbReference type="InterPro" id="IPR031968">
    <property type="entry name" value="VASt"/>
</dbReference>
<dbReference type="InterPro" id="IPR001849">
    <property type="entry name" value="PH_domain"/>
</dbReference>
<dbReference type="InterPro" id="IPR004148">
    <property type="entry name" value="BAR_dom"/>
</dbReference>
<dbReference type="Pfam" id="PF16746">
    <property type="entry name" value="BAR_3"/>
    <property type="match status" value="1"/>
</dbReference>
<name>A0A1E3QCF4_LIPST</name>
<evidence type="ECO:0000313" key="8">
    <source>
        <dbReference type="EMBL" id="ODQ75144.1"/>
    </source>
</evidence>
<keyword evidence="2 5" id="KW-0812">Transmembrane</keyword>
<evidence type="ECO:0000256" key="1">
    <source>
        <dbReference type="ARBA" id="ARBA00004370"/>
    </source>
</evidence>
<evidence type="ECO:0000256" key="5">
    <source>
        <dbReference type="SAM" id="Phobius"/>
    </source>
</evidence>
<dbReference type="PROSITE" id="PS51778">
    <property type="entry name" value="VAST"/>
    <property type="match status" value="1"/>
</dbReference>
<dbReference type="Pfam" id="PF16016">
    <property type="entry name" value="VASt"/>
    <property type="match status" value="1"/>
</dbReference>
<dbReference type="OrthoDB" id="10070851at2759"/>
<dbReference type="Proteomes" id="UP000094385">
    <property type="component" value="Unassembled WGS sequence"/>
</dbReference>
<dbReference type="SUPFAM" id="SSF103657">
    <property type="entry name" value="BAR/IMD domain-like"/>
    <property type="match status" value="1"/>
</dbReference>
<accession>A0A1E3QCF4</accession>
<evidence type="ECO:0000256" key="4">
    <source>
        <dbReference type="ARBA" id="ARBA00023136"/>
    </source>
</evidence>
<keyword evidence="9" id="KW-1185">Reference proteome</keyword>
<reference evidence="8 9" key="1">
    <citation type="journal article" date="2016" name="Proc. Natl. Acad. Sci. U.S.A.">
        <title>Comparative genomics of biotechnologically important yeasts.</title>
        <authorList>
            <person name="Riley R."/>
            <person name="Haridas S."/>
            <person name="Wolfe K.H."/>
            <person name="Lopes M.R."/>
            <person name="Hittinger C.T."/>
            <person name="Goeker M."/>
            <person name="Salamov A.A."/>
            <person name="Wisecaver J.H."/>
            <person name="Long T.M."/>
            <person name="Calvey C.H."/>
            <person name="Aerts A.L."/>
            <person name="Barry K.W."/>
            <person name="Choi C."/>
            <person name="Clum A."/>
            <person name="Coughlan A.Y."/>
            <person name="Deshpande S."/>
            <person name="Douglass A.P."/>
            <person name="Hanson S.J."/>
            <person name="Klenk H.-P."/>
            <person name="LaButti K.M."/>
            <person name="Lapidus A."/>
            <person name="Lindquist E.A."/>
            <person name="Lipzen A.M."/>
            <person name="Meier-Kolthoff J.P."/>
            <person name="Ohm R.A."/>
            <person name="Otillar R.P."/>
            <person name="Pangilinan J.L."/>
            <person name="Peng Y."/>
            <person name="Rokas A."/>
            <person name="Rosa C.A."/>
            <person name="Scheuner C."/>
            <person name="Sibirny A.A."/>
            <person name="Slot J.C."/>
            <person name="Stielow J.B."/>
            <person name="Sun H."/>
            <person name="Kurtzman C.P."/>
            <person name="Blackwell M."/>
            <person name="Grigoriev I.V."/>
            <person name="Jeffries T.W."/>
        </authorList>
    </citation>
    <scope>NUCLEOTIDE SEQUENCE [LARGE SCALE GENOMIC DNA]</scope>
    <source>
        <strain evidence="8 9">NRRL Y-11557</strain>
    </source>
</reference>
<dbReference type="CDD" id="cd13280">
    <property type="entry name" value="PH_SIP3"/>
    <property type="match status" value="1"/>
</dbReference>
<keyword evidence="3 5" id="KW-1133">Transmembrane helix</keyword>
<feature type="transmembrane region" description="Helical" evidence="5">
    <location>
        <begin position="1088"/>
        <end position="1106"/>
    </location>
</feature>
<organism evidence="8 9">
    <name type="scientific">Lipomyces starkeyi NRRL Y-11557</name>
    <dbReference type="NCBI Taxonomy" id="675824"/>
    <lineage>
        <taxon>Eukaryota</taxon>
        <taxon>Fungi</taxon>
        <taxon>Dikarya</taxon>
        <taxon>Ascomycota</taxon>
        <taxon>Saccharomycotina</taxon>
        <taxon>Lipomycetes</taxon>
        <taxon>Lipomycetales</taxon>
        <taxon>Lipomycetaceae</taxon>
        <taxon>Lipomyces</taxon>
    </lineage>
</organism>
<dbReference type="STRING" id="675824.A0A1E3QCF4"/>
<dbReference type="InterPro" id="IPR042067">
    <property type="entry name" value="Sip3_PH"/>
</dbReference>
<evidence type="ECO:0000259" key="7">
    <source>
        <dbReference type="PROSITE" id="PS51778"/>
    </source>
</evidence>
<dbReference type="PROSITE" id="PS50003">
    <property type="entry name" value="PH_DOMAIN"/>
    <property type="match status" value="1"/>
</dbReference>
<dbReference type="Gene3D" id="2.30.29.30">
    <property type="entry name" value="Pleckstrin-homology domain (PH domain)/Phosphotyrosine-binding domain (PTB)"/>
    <property type="match status" value="1"/>
</dbReference>
<evidence type="ECO:0000256" key="2">
    <source>
        <dbReference type="ARBA" id="ARBA00022692"/>
    </source>
</evidence>
<dbReference type="InterPro" id="IPR011993">
    <property type="entry name" value="PH-like_dom_sf"/>
</dbReference>
<comment type="subcellular location">
    <subcellularLocation>
        <location evidence="1">Membrane</location>
    </subcellularLocation>
</comment>
<feature type="domain" description="VASt" evidence="7">
    <location>
        <begin position="832"/>
        <end position="1003"/>
    </location>
</feature>
<dbReference type="Gene3D" id="1.20.1270.60">
    <property type="entry name" value="Arfaptin homology (AH) domain/BAR domain"/>
    <property type="match status" value="1"/>
</dbReference>
<sequence length="1301" mass="147561">MSTTTGERVKLIPVSLKEAALDSPSFRTAAWHIHEQVDAVERWIDLYVKAGHRLSNDADSMQETINMLLGRSFPTFITENIIDHDYTLTAMMSYSEGLRIFWSNFIKCVKGMEKNAIEQLEILHRKEIRQYKDIKRIFDSVQSRFDTLLSRYASQSKTKEPSALREDAFQLYEARRQYVKTSFDLCLVTVSLKHALDRTIIQAFSDQWLMFGHDINETSQSPYSGIADDLRRIRKWSDQMKAPMKILFKELSMTRRDLEGLVLYEISPPRELSEYSAWTVSNPAVVMDKTGSPSMAGSSMSNERASVIDTQAVDSEKHGWLFLRTYVGKPTRQVWVRRWVFVKDGIFGWLVQSPNRTYVEESDKIGVLLCNVKPSTTEDRRFCFEVTTKDTTMMFQAESQRDLASWLGVFEIAKRKALESSNVADTDKAFALIPALPEFASTVQTSADTEPSHERHESLPVHVRKSLDLNRAATKRANAPAPTLQALITAGQSIAGQHAPQNFISGADRLFDEIVPPLTSLAPTTLANNPLATSMTKTAIVAHATIPPVDFPNGLTANIWGSVNWAARQDLDDDSSKENDKKAELTTVVSPLVVVEPPQEEGSMSPIVLQQLYDNRTYPTFYPYELKVQDAQLRSIFPDISLDENVVMVFRGVWDAKTSHEFSGRAYVTQKRVYLYANNGDMIFIRRRSLGDIVSVRGESNQNFDSFYIDFKDGEEMSAKTYLDSGRLIQYRFQLLINNFNSPTALELEALLQKLREAKVTAHGSLSDGWDDVPTPLAEDYNADPFAVATRDRPIALDRGLLSPAKQLPERNVRSKLKLPDQPVEYDLSKTMDRRVYLQEIDISAKALFHLLFGDKSLIFQSLYYGSGAVNVHQSPWIHLSGRNMEREFSFETVSTIVRGWSRKQNIRCFQKIERMEDYLLYVVADTHTPWNLPSADLYSQINRYVISYMSKSSCKLTIWSSTEWTISSPLVKAFVQGPALDDLAGDAKTLGMLINSDVRKLGIQGRTSKSIQLYGQVGKSTVPLEMTLKDREILPLQDKGRRMILFSRRSFVYLVFKSVYRLLELGISNILVIVFRASQTLLSFADGHLLLLAIAIGSVILNVFLGTRSTVAFWTERRAYNILNEIGVRPNGILAKAVYLKDLNDYISDGTELAVNPAGSCYSKFRSLSEFLTPDSPIEFVDSSYTNDITQEVARRVWMARQKAGVERHQHIVALRVISKMEEELVSAEWSNWLQSEHMRCVELLSRETLWNRDAGLNAMVPGTPDEGNVNVNATDWETIIREYCRSCNDEFHNGQRGLI</sequence>
<proteinExistence type="predicted"/>
<dbReference type="PANTHER" id="PTHR14248">
    <property type="entry name" value="CYCLIN Y, ISOFORM A"/>
    <property type="match status" value="1"/>
</dbReference>
<protein>
    <submittedName>
        <fullName evidence="8">Uncharacterized protein</fullName>
    </submittedName>
</protein>
<feature type="domain" description="PH" evidence="6">
    <location>
        <begin position="314"/>
        <end position="415"/>
    </location>
</feature>
<dbReference type="GO" id="GO:0005737">
    <property type="term" value="C:cytoplasm"/>
    <property type="evidence" value="ECO:0007669"/>
    <property type="project" value="InterPro"/>
</dbReference>
<gene>
    <name evidence="8" type="ORF">LIPSTDRAFT_49987</name>
</gene>
<keyword evidence="4 5" id="KW-0472">Membrane</keyword>
<evidence type="ECO:0000256" key="3">
    <source>
        <dbReference type="ARBA" id="ARBA00022989"/>
    </source>
</evidence>